<dbReference type="Gene3D" id="3.40.50.1820">
    <property type="entry name" value="alpha/beta hydrolase"/>
    <property type="match status" value="1"/>
</dbReference>
<dbReference type="Pfam" id="PF12697">
    <property type="entry name" value="Abhydrolase_6"/>
    <property type="match status" value="1"/>
</dbReference>
<evidence type="ECO:0000313" key="2">
    <source>
        <dbReference type="EMBL" id="AEW98020.1"/>
    </source>
</evidence>
<dbReference type="KEGG" id="sct:SCAT_5650"/>
<feature type="domain" description="AB hydrolase-1" evidence="1">
    <location>
        <begin position="23"/>
        <end position="265"/>
    </location>
</feature>
<evidence type="ECO:0000313" key="3">
    <source>
        <dbReference type="Proteomes" id="UP000007842"/>
    </source>
</evidence>
<dbReference type="EMBL" id="CP003219">
    <property type="protein sequence ID" value="AEW98020.1"/>
    <property type="molecule type" value="Genomic_DNA"/>
</dbReference>
<dbReference type="InterPro" id="IPR000073">
    <property type="entry name" value="AB_hydrolase_1"/>
</dbReference>
<dbReference type="eggNOG" id="COG2267">
    <property type="taxonomic scope" value="Bacteria"/>
</dbReference>
<dbReference type="InterPro" id="IPR029058">
    <property type="entry name" value="AB_hydrolase_fold"/>
</dbReference>
<dbReference type="SUPFAM" id="SSF53474">
    <property type="entry name" value="alpha/beta-Hydrolases"/>
    <property type="match status" value="1"/>
</dbReference>
<evidence type="ECO:0000259" key="1">
    <source>
        <dbReference type="Pfam" id="PF12697"/>
    </source>
</evidence>
<dbReference type="PANTHER" id="PTHR43689">
    <property type="entry name" value="HYDROLASE"/>
    <property type="match status" value="1"/>
</dbReference>
<dbReference type="PANTHER" id="PTHR43689:SF8">
    <property type="entry name" value="ALPHA_BETA-HYDROLASES SUPERFAMILY PROTEIN"/>
    <property type="match status" value="1"/>
</dbReference>
<organism evidence="2 3">
    <name type="scientific">Streptantibioticus cattleyicolor (strain ATCC 35852 / DSM 46488 / JCM 4925 / NBRC 14057 / NRRL 8057)</name>
    <name type="common">Streptomyces cattleya</name>
    <dbReference type="NCBI Taxonomy" id="1003195"/>
    <lineage>
        <taxon>Bacteria</taxon>
        <taxon>Bacillati</taxon>
        <taxon>Actinomycetota</taxon>
        <taxon>Actinomycetes</taxon>
        <taxon>Kitasatosporales</taxon>
        <taxon>Streptomycetaceae</taxon>
        <taxon>Streptantibioticus</taxon>
    </lineage>
</organism>
<dbReference type="Proteomes" id="UP000007842">
    <property type="component" value="Chromosome"/>
</dbReference>
<dbReference type="GO" id="GO:0003824">
    <property type="term" value="F:catalytic activity"/>
    <property type="evidence" value="ECO:0007669"/>
    <property type="project" value="UniProtKB-ARBA"/>
</dbReference>
<reference evidence="3" key="1">
    <citation type="submission" date="2011-12" db="EMBL/GenBank/DDBJ databases">
        <title>Complete genome sequence of Streptomyces cattleya strain DSM 46488.</title>
        <authorList>
            <person name="Ou H.-Y."/>
            <person name="Li P."/>
            <person name="Zhao C."/>
            <person name="O'Hagan D."/>
            <person name="Deng Z."/>
        </authorList>
    </citation>
    <scope>NUCLEOTIDE SEQUENCE [LARGE SCALE GENOMIC DNA]</scope>
    <source>
        <strain evidence="3">ATCC 35852 / DSM 46488 / JCM 4925 / NBRC 14057 / NRRL 8057</strain>
    </source>
</reference>
<dbReference type="RefSeq" id="WP_014146352.1">
    <property type="nucleotide sequence ID" value="NC_016111.1"/>
</dbReference>
<dbReference type="AlphaFoldDB" id="F8JSV6"/>
<dbReference type="OrthoDB" id="3400345at2"/>
<protein>
    <submittedName>
        <fullName evidence="2">Oxidoreductase</fullName>
    </submittedName>
</protein>
<proteinExistence type="predicted"/>
<name>F8JSV6_STREN</name>
<gene>
    <name evidence="2" type="ordered locus">SCATT_56490</name>
</gene>
<accession>F8JSV6</accession>
<accession>G8X425</accession>
<dbReference type="KEGG" id="scy:SCATT_56490"/>
<dbReference type="HOGENOM" id="CLU_020336_13_3_11"/>
<sequence>MPEMRLSGGTVEYEDTGGGGPVVVLVHGLVMNGTVWRKVVAELRGDHRCVVPTLPLGAHRLPMRPDCGLSPHRVAELLAEFVERLGAEDVTLVGNDIGLAQMVAAYHPRHIGRLVLTAQEAFDNYPPGLPGKVAELSGRLPGGLLMMSWLLRIRAFRRLPFTFGWMSKRPVPDEVFDGWVRPLRDPAIRRDLGAFMAAVTPDVMLRTAEALPSFDRPALVVWAPEDRMNPREHGRRLAELLPRGRLVEIPDSYMLIPEDQPVRLARHIAEFTGARAATADAP</sequence>
<dbReference type="PATRIC" id="fig|1003195.11.peg.7065"/>
<dbReference type="STRING" id="1003195.SCATT_56490"/>
<keyword evidence="3" id="KW-1185">Reference proteome</keyword>